<sequence>MAAGKLEFEVDLKSPADKFWRGLQDRTVLFPKIFTYRFKSIEVVEGDGINVGTVRLMKYTEDTPVFTFSKEKVELHDDANKILGYSVYDGEIMNYYKSLKGKIQVVPKGEGSLLKFNLEFEKASDEVPDCATFIQKYSTNCFMGLDAYLLKEE</sequence>
<evidence type="ECO:0000313" key="3">
    <source>
        <dbReference type="Proteomes" id="UP000230069"/>
    </source>
</evidence>
<dbReference type="FunCoup" id="A0A2G5F2B2">
    <property type="interactions" value="612"/>
</dbReference>
<dbReference type="GO" id="GO:0010427">
    <property type="term" value="F:abscisic acid binding"/>
    <property type="evidence" value="ECO:0007669"/>
    <property type="project" value="InterPro"/>
</dbReference>
<name>A0A2G5F2B2_AQUCA</name>
<dbReference type="OrthoDB" id="1567931at2759"/>
<dbReference type="GO" id="GO:0038023">
    <property type="term" value="F:signaling receptor activity"/>
    <property type="evidence" value="ECO:0007669"/>
    <property type="project" value="InterPro"/>
</dbReference>
<feature type="domain" description="Bet v I/Major latex protein" evidence="1">
    <location>
        <begin position="1"/>
        <end position="152"/>
    </location>
</feature>
<dbReference type="Proteomes" id="UP000230069">
    <property type="component" value="Unassembled WGS sequence"/>
</dbReference>
<dbReference type="InterPro" id="IPR000916">
    <property type="entry name" value="Bet_v_I/MLP"/>
</dbReference>
<dbReference type="Pfam" id="PF00407">
    <property type="entry name" value="Bet_v_1"/>
    <property type="match status" value="1"/>
</dbReference>
<dbReference type="AlphaFoldDB" id="A0A2G5F2B2"/>
<dbReference type="EMBL" id="KZ305019">
    <property type="protein sequence ID" value="PIA62158.1"/>
    <property type="molecule type" value="Genomic_DNA"/>
</dbReference>
<dbReference type="InterPro" id="IPR024949">
    <property type="entry name" value="Bet_v_I_allergen"/>
</dbReference>
<protein>
    <recommendedName>
        <fullName evidence="1">Bet v I/Major latex protein domain-containing protein</fullName>
    </recommendedName>
</protein>
<dbReference type="InterPro" id="IPR023393">
    <property type="entry name" value="START-like_dom_sf"/>
</dbReference>
<gene>
    <name evidence="2" type="ORF">AQUCO_00200277v1</name>
</gene>
<keyword evidence="3" id="KW-1185">Reference proteome</keyword>
<dbReference type="SUPFAM" id="SSF55961">
    <property type="entry name" value="Bet v1-like"/>
    <property type="match status" value="1"/>
</dbReference>
<dbReference type="Gene3D" id="3.30.530.20">
    <property type="match status" value="1"/>
</dbReference>
<dbReference type="GO" id="GO:0004864">
    <property type="term" value="F:protein phosphatase inhibitor activity"/>
    <property type="evidence" value="ECO:0007669"/>
    <property type="project" value="InterPro"/>
</dbReference>
<organism evidence="2 3">
    <name type="scientific">Aquilegia coerulea</name>
    <name type="common">Rocky mountain columbine</name>
    <dbReference type="NCBI Taxonomy" id="218851"/>
    <lineage>
        <taxon>Eukaryota</taxon>
        <taxon>Viridiplantae</taxon>
        <taxon>Streptophyta</taxon>
        <taxon>Embryophyta</taxon>
        <taxon>Tracheophyta</taxon>
        <taxon>Spermatophyta</taxon>
        <taxon>Magnoliopsida</taxon>
        <taxon>Ranunculales</taxon>
        <taxon>Ranunculaceae</taxon>
        <taxon>Thalictroideae</taxon>
        <taxon>Aquilegia</taxon>
    </lineage>
</organism>
<dbReference type="STRING" id="218851.A0A2G5F2B2"/>
<dbReference type="PANTHER" id="PTHR31907">
    <property type="entry name" value="MLP-LIKE PROTEIN 423"/>
    <property type="match status" value="1"/>
</dbReference>
<reference evidence="2 3" key="1">
    <citation type="submission" date="2017-09" db="EMBL/GenBank/DDBJ databases">
        <title>WGS assembly of Aquilegia coerulea Goldsmith.</title>
        <authorList>
            <person name="Hodges S."/>
            <person name="Kramer E."/>
            <person name="Nordborg M."/>
            <person name="Tomkins J."/>
            <person name="Borevitz J."/>
            <person name="Derieg N."/>
            <person name="Yan J."/>
            <person name="Mihaltcheva S."/>
            <person name="Hayes R.D."/>
            <person name="Rokhsar D."/>
        </authorList>
    </citation>
    <scope>NUCLEOTIDE SEQUENCE [LARGE SCALE GENOMIC DNA]</scope>
    <source>
        <strain evidence="3">cv. Goldsmith</strain>
    </source>
</reference>
<dbReference type="InterPro" id="IPR051761">
    <property type="entry name" value="MLP-like_ligand-binding"/>
</dbReference>
<evidence type="ECO:0000313" key="2">
    <source>
        <dbReference type="EMBL" id="PIA62158.1"/>
    </source>
</evidence>
<accession>A0A2G5F2B2</accession>
<dbReference type="InParanoid" id="A0A2G5F2B2"/>
<evidence type="ECO:0000259" key="1">
    <source>
        <dbReference type="SMART" id="SM01037"/>
    </source>
</evidence>
<dbReference type="SMART" id="SM01037">
    <property type="entry name" value="Bet_v_1"/>
    <property type="match status" value="1"/>
</dbReference>
<proteinExistence type="predicted"/>
<dbReference type="GO" id="GO:0009738">
    <property type="term" value="P:abscisic acid-activated signaling pathway"/>
    <property type="evidence" value="ECO:0007669"/>
    <property type="project" value="InterPro"/>
</dbReference>
<dbReference type="CDD" id="cd07816">
    <property type="entry name" value="Bet_v1-like"/>
    <property type="match status" value="1"/>
</dbReference>
<dbReference type="PRINTS" id="PR00634">
    <property type="entry name" value="BETALLERGEN"/>
</dbReference>
<dbReference type="GO" id="GO:0006952">
    <property type="term" value="P:defense response"/>
    <property type="evidence" value="ECO:0007669"/>
    <property type="project" value="InterPro"/>
</dbReference>